<accession>A0A7H5A0Q7</accession>
<gene>
    <name evidence="1" type="ORF">L373_05592</name>
</gene>
<organism evidence="1 2">
    <name type="scientific">Klebsiella michiganensis</name>
    <dbReference type="NCBI Taxonomy" id="1134687"/>
    <lineage>
        <taxon>Bacteria</taxon>
        <taxon>Pseudomonadati</taxon>
        <taxon>Pseudomonadota</taxon>
        <taxon>Gammaproteobacteria</taxon>
        <taxon>Enterobacterales</taxon>
        <taxon>Enterobacteriaceae</taxon>
        <taxon>Klebsiella/Raoultella group</taxon>
        <taxon>Klebsiella</taxon>
    </lineage>
</organism>
<dbReference type="Proteomes" id="UP000020202">
    <property type="component" value="Unassembled WGS sequence"/>
</dbReference>
<dbReference type="Gene3D" id="3.20.20.70">
    <property type="entry name" value="Aldolase class I"/>
    <property type="match status" value="1"/>
</dbReference>
<dbReference type="EMBL" id="JCNZ01000019">
    <property type="protein sequence ID" value="EWF80300.1"/>
    <property type="molecule type" value="Genomic_DNA"/>
</dbReference>
<evidence type="ECO:0000313" key="1">
    <source>
        <dbReference type="EMBL" id="EWF80300.1"/>
    </source>
</evidence>
<protein>
    <submittedName>
        <fullName evidence="1">Uncharacterized protein</fullName>
    </submittedName>
</protein>
<name>A0A7H5A0Q7_9ENTR</name>
<dbReference type="SUPFAM" id="SSF51395">
    <property type="entry name" value="FMN-linked oxidoreductases"/>
    <property type="match status" value="1"/>
</dbReference>
<dbReference type="InterPro" id="IPR013785">
    <property type="entry name" value="Aldolase_TIM"/>
</dbReference>
<proteinExistence type="predicted"/>
<reference evidence="1 2" key="1">
    <citation type="submission" date="2014-01" db="EMBL/GenBank/DDBJ databases">
        <title>The Genome Sequence of Klebsiella oxytoca MGH 27.</title>
        <authorList>
            <consortium name="The Broad Institute Genomics Platform"/>
            <consortium name="The Broad Institute Genome Sequencing Center for Infectious Disease"/>
            <person name="Murphy C."/>
            <person name="Cosimi L."/>
            <person name="Cerqueira G."/>
            <person name="Feldgarden M."/>
            <person name="Earl A."/>
            <person name="Hung D."/>
            <person name="Onderdonk A.B."/>
            <person name="Ferraro M.J."/>
            <person name="Hooper D."/>
            <person name="Dekker J."/>
            <person name="O'Brien T."/>
            <person name="Huang S."/>
            <person name="Quan V."/>
            <person name="Ernst C."/>
            <person name="Delaney M."/>
            <person name="DuBois A."/>
            <person name="Kim D.S."/>
            <person name="Young S.K."/>
            <person name="Zeng Q."/>
            <person name="Gargeya S."/>
            <person name="Fitzgerald M."/>
            <person name="Abouelleil A."/>
            <person name="Alvarado L."/>
            <person name="Berlin A.M."/>
            <person name="Chapman S.B."/>
            <person name="Gainer-Dewar J."/>
            <person name="Goldberg J."/>
            <person name="Gnerre S."/>
            <person name="Griggs A."/>
            <person name="Gujja S."/>
            <person name="Hansen M."/>
            <person name="Howarth C."/>
            <person name="Imamovic A."/>
            <person name="Ireland A."/>
            <person name="Larimer J."/>
            <person name="McCowan C."/>
            <person name="Murphy C."/>
            <person name="Pearson M."/>
            <person name="Poon T.W."/>
            <person name="Priest M."/>
            <person name="Roberts A."/>
            <person name="Saif S."/>
            <person name="Shea T."/>
            <person name="Sykes S."/>
            <person name="Wortman J."/>
            <person name="Nusbaum C."/>
            <person name="Birren B."/>
        </authorList>
    </citation>
    <scope>NUCLEOTIDE SEQUENCE [LARGE SCALE GENOMIC DNA]</scope>
    <source>
        <strain evidence="1 2">MGH 27</strain>
    </source>
</reference>
<sequence length="63" mass="6719">MGFTNEFAAYDDRFIPSLRKLADAAKSGGALAILQLFHAGNKAVPELALLQIVGGDKLIIPFC</sequence>
<evidence type="ECO:0000313" key="2">
    <source>
        <dbReference type="Proteomes" id="UP000020202"/>
    </source>
</evidence>
<comment type="caution">
    <text evidence="1">The sequence shown here is derived from an EMBL/GenBank/DDBJ whole genome shotgun (WGS) entry which is preliminary data.</text>
</comment>
<dbReference type="AlphaFoldDB" id="A0A7H5A0Q7"/>